<dbReference type="KEGG" id="sng:SNE_A16040"/>
<dbReference type="Proteomes" id="UP000000496">
    <property type="component" value="Chromosome gsn.131"/>
</dbReference>
<dbReference type="EMBL" id="FR872582">
    <property type="protein sequence ID" value="CCB89481.1"/>
    <property type="molecule type" value="Genomic_DNA"/>
</dbReference>
<reference evidence="1 2" key="2">
    <citation type="journal article" date="2011" name="Mol. Biol. Evol.">
        <title>Unity in variety--the pan-genome of the Chlamydiae.</title>
        <authorList>
            <person name="Collingro A."/>
            <person name="Tischler P."/>
            <person name="Weinmaier T."/>
            <person name="Penz T."/>
            <person name="Heinz E."/>
            <person name="Brunham R.C."/>
            <person name="Read T.D."/>
            <person name="Bavoil P.M."/>
            <person name="Sachse K."/>
            <person name="Kahane S."/>
            <person name="Friedman M.G."/>
            <person name="Rattei T."/>
            <person name="Myers G.S."/>
            <person name="Horn M."/>
        </authorList>
    </citation>
    <scope>NUCLEOTIDE SEQUENCE [LARGE SCALE GENOMIC DNA]</scope>
    <source>
        <strain evidence="2">ATCC VR-1471 / Z</strain>
    </source>
</reference>
<name>F8L9F0_SIMNZ</name>
<organism evidence="1 2">
    <name type="scientific">Simkania negevensis (strain ATCC VR-1471 / DSM 27360 / Z)</name>
    <dbReference type="NCBI Taxonomy" id="331113"/>
    <lineage>
        <taxon>Bacteria</taxon>
        <taxon>Pseudomonadati</taxon>
        <taxon>Chlamydiota</taxon>
        <taxon>Chlamydiia</taxon>
        <taxon>Parachlamydiales</taxon>
        <taxon>Simkaniaceae</taxon>
        <taxon>Simkania</taxon>
    </lineage>
</organism>
<dbReference type="HOGENOM" id="CLU_3376029_0_0_0"/>
<dbReference type="STRING" id="331113.SNE_A16040"/>
<dbReference type="AlphaFoldDB" id="F8L9F0"/>
<protein>
    <submittedName>
        <fullName evidence="1">Uncharacterized protein</fullName>
    </submittedName>
</protein>
<proteinExistence type="predicted"/>
<sequence>MFIGGILSKIFKKAQMKCLATMGGMLKRSLAIEE</sequence>
<evidence type="ECO:0000313" key="2">
    <source>
        <dbReference type="Proteomes" id="UP000000496"/>
    </source>
</evidence>
<evidence type="ECO:0000313" key="1">
    <source>
        <dbReference type="EMBL" id="CCB89481.1"/>
    </source>
</evidence>
<gene>
    <name evidence="1" type="ordered locus">SNE_A16040</name>
</gene>
<reference key="1">
    <citation type="journal article" date="2011" name="Mol. Biol. Evol.">
        <title>Unity in variety -- the pan-genome of the Chlamydiae.</title>
        <authorList>
            <person name="Collingro A."/>
            <person name="Tischler P."/>
            <person name="Weinmaier T."/>
            <person name="Penz T."/>
            <person name="Heinz E."/>
            <person name="Brunham R.C."/>
            <person name="Read T.D."/>
            <person name="Bavoil P.M."/>
            <person name="Sachse K."/>
            <person name="Kahane S."/>
            <person name="Friedman M.G."/>
            <person name="Rattei T."/>
            <person name="Myers G.S.A."/>
            <person name="Horn M."/>
        </authorList>
    </citation>
    <scope>NUCLEOTIDE SEQUENCE</scope>
    <source>
        <strain>Z</strain>
    </source>
</reference>
<accession>F8L9F0</accession>
<keyword evidence="2" id="KW-1185">Reference proteome</keyword>